<reference evidence="1" key="1">
    <citation type="journal article" date="2013" name="J. Plant Res.">
        <title>Effect of fungi and light on seed germination of three Opuntia species from semiarid lands of central Mexico.</title>
        <authorList>
            <person name="Delgado-Sanchez P."/>
            <person name="Jimenez-Bremont J.F."/>
            <person name="Guerrero-Gonzalez Mde L."/>
            <person name="Flores J."/>
        </authorList>
    </citation>
    <scope>NUCLEOTIDE SEQUENCE</scope>
    <source>
        <tissue evidence="1">Cladode</tissue>
    </source>
</reference>
<name>A0A7C9EAZ8_OPUST</name>
<evidence type="ECO:0000313" key="1">
    <source>
        <dbReference type="EMBL" id="MBA4657948.1"/>
    </source>
</evidence>
<dbReference type="EMBL" id="GISG01198518">
    <property type="protein sequence ID" value="MBA4657948.1"/>
    <property type="molecule type" value="Transcribed_RNA"/>
</dbReference>
<reference evidence="1" key="2">
    <citation type="submission" date="2020-07" db="EMBL/GenBank/DDBJ databases">
        <authorList>
            <person name="Vera ALvarez R."/>
            <person name="Arias-Moreno D.M."/>
            <person name="Jimenez-Jacinto V."/>
            <person name="Jimenez-Bremont J.F."/>
            <person name="Swaminathan K."/>
            <person name="Moose S.P."/>
            <person name="Guerrero-Gonzalez M.L."/>
            <person name="Marino-Ramirez L."/>
            <person name="Landsman D."/>
            <person name="Rodriguez-Kessler M."/>
            <person name="Delgado-Sanchez P."/>
        </authorList>
    </citation>
    <scope>NUCLEOTIDE SEQUENCE</scope>
    <source>
        <tissue evidence="1">Cladode</tissue>
    </source>
</reference>
<organism evidence="1">
    <name type="scientific">Opuntia streptacantha</name>
    <name type="common">Prickly pear cactus</name>
    <name type="synonym">Opuntia cardona</name>
    <dbReference type="NCBI Taxonomy" id="393608"/>
    <lineage>
        <taxon>Eukaryota</taxon>
        <taxon>Viridiplantae</taxon>
        <taxon>Streptophyta</taxon>
        <taxon>Embryophyta</taxon>
        <taxon>Tracheophyta</taxon>
        <taxon>Spermatophyta</taxon>
        <taxon>Magnoliopsida</taxon>
        <taxon>eudicotyledons</taxon>
        <taxon>Gunneridae</taxon>
        <taxon>Pentapetalae</taxon>
        <taxon>Caryophyllales</taxon>
        <taxon>Cactineae</taxon>
        <taxon>Cactaceae</taxon>
        <taxon>Opuntioideae</taxon>
        <taxon>Opuntia</taxon>
    </lineage>
</organism>
<protein>
    <submittedName>
        <fullName evidence="1">Uncharacterized protein</fullName>
    </submittedName>
</protein>
<accession>A0A7C9EAZ8</accession>
<sequence length="128" mass="14104">MRRETNIVARMMKKQPFFTRTQKMDFRQKLSISTGRLAFIGITSTPAANVNSRSLCNKAAEKSVWYDIASSIDSPGSKEKLLQLCTTKPSNPHSVPETRISLTLIGKSPALTANSFFVNGLWQPGVAS</sequence>
<dbReference type="AlphaFoldDB" id="A0A7C9EAZ8"/>
<proteinExistence type="predicted"/>